<keyword evidence="8" id="KW-1185">Reference proteome</keyword>
<evidence type="ECO:0000256" key="4">
    <source>
        <dbReference type="ARBA" id="ARBA00031484"/>
    </source>
</evidence>
<dbReference type="EMBL" id="CP027665">
    <property type="protein sequence ID" value="AVO39512.1"/>
    <property type="molecule type" value="Genomic_DNA"/>
</dbReference>
<dbReference type="SUPFAM" id="SSF109998">
    <property type="entry name" value="Triger factor/SurA peptide-binding domain-like"/>
    <property type="match status" value="1"/>
</dbReference>
<name>A0A2S0MUH3_9RHOB</name>
<evidence type="ECO:0000256" key="3">
    <source>
        <dbReference type="ARBA" id="ARBA00030642"/>
    </source>
</evidence>
<keyword evidence="5 7" id="KW-0413">Isomerase</keyword>
<dbReference type="GO" id="GO:0003755">
    <property type="term" value="F:peptidyl-prolyl cis-trans isomerase activity"/>
    <property type="evidence" value="ECO:0007669"/>
    <property type="project" value="UniProtKB-KW"/>
</dbReference>
<dbReference type="RefSeq" id="WP_106473816.1">
    <property type="nucleotide sequence ID" value="NZ_CP027665.1"/>
</dbReference>
<protein>
    <recommendedName>
        <fullName evidence="1">Parvulin-like PPIase</fullName>
    </recommendedName>
    <alternativeName>
        <fullName evidence="3">Peptidyl-prolyl cis-trans isomerase plp</fullName>
    </alternativeName>
    <alternativeName>
        <fullName evidence="4">Rotamase plp</fullName>
    </alternativeName>
</protein>
<reference evidence="8" key="1">
    <citation type="submission" date="2018-03" db="EMBL/GenBank/DDBJ databases">
        <title>Genomic analysis of the strain SH-1 isolated from shrimp intestine.</title>
        <authorList>
            <person name="Kim Y.-S."/>
            <person name="Kim S.-E."/>
            <person name="Kim K.-H."/>
        </authorList>
    </citation>
    <scope>NUCLEOTIDE SEQUENCE [LARGE SCALE GENOMIC DNA]</scope>
    <source>
        <strain evidence="8">SH-1</strain>
    </source>
</reference>
<evidence type="ECO:0000259" key="6">
    <source>
        <dbReference type="PROSITE" id="PS50198"/>
    </source>
</evidence>
<dbReference type="PANTHER" id="PTHR47637">
    <property type="entry name" value="CHAPERONE SURA"/>
    <property type="match status" value="1"/>
</dbReference>
<gene>
    <name evidence="7" type="ORF">C6Y53_18645</name>
</gene>
<accession>A0A2S0MUH3</accession>
<dbReference type="Gene3D" id="1.10.4030.10">
    <property type="entry name" value="Porin chaperone SurA, peptide-binding domain"/>
    <property type="match status" value="1"/>
</dbReference>
<dbReference type="SUPFAM" id="SSF54534">
    <property type="entry name" value="FKBP-like"/>
    <property type="match status" value="1"/>
</dbReference>
<dbReference type="Gene3D" id="3.10.50.40">
    <property type="match status" value="1"/>
</dbReference>
<evidence type="ECO:0000256" key="1">
    <source>
        <dbReference type="ARBA" id="ARBA00018370"/>
    </source>
</evidence>
<evidence type="ECO:0000256" key="2">
    <source>
        <dbReference type="ARBA" id="ARBA00022729"/>
    </source>
</evidence>
<organism evidence="7 8">
    <name type="scientific">Pukyongiella litopenaei</name>
    <dbReference type="NCBI Taxonomy" id="2605946"/>
    <lineage>
        <taxon>Bacteria</taxon>
        <taxon>Pseudomonadati</taxon>
        <taxon>Pseudomonadota</taxon>
        <taxon>Alphaproteobacteria</taxon>
        <taxon>Rhodobacterales</taxon>
        <taxon>Paracoccaceae</taxon>
        <taxon>Pukyongiella</taxon>
    </lineage>
</organism>
<dbReference type="PANTHER" id="PTHR47637:SF1">
    <property type="entry name" value="CHAPERONE SURA"/>
    <property type="match status" value="1"/>
</dbReference>
<dbReference type="Proteomes" id="UP000237655">
    <property type="component" value="Chromosome"/>
</dbReference>
<keyword evidence="5" id="KW-0697">Rotamase</keyword>
<dbReference type="InterPro" id="IPR000297">
    <property type="entry name" value="PPIase_PpiC"/>
</dbReference>
<dbReference type="KEGG" id="thas:C6Y53_18645"/>
<evidence type="ECO:0000256" key="5">
    <source>
        <dbReference type="PROSITE-ProRule" id="PRU00278"/>
    </source>
</evidence>
<dbReference type="Pfam" id="PF00639">
    <property type="entry name" value="Rotamase"/>
    <property type="match status" value="1"/>
</dbReference>
<dbReference type="InterPro" id="IPR046357">
    <property type="entry name" value="PPIase_dom_sf"/>
</dbReference>
<feature type="domain" description="PpiC" evidence="6">
    <location>
        <begin position="174"/>
        <end position="270"/>
    </location>
</feature>
<dbReference type="InterPro" id="IPR027304">
    <property type="entry name" value="Trigger_fact/SurA_dom_sf"/>
</dbReference>
<evidence type="ECO:0000313" key="8">
    <source>
        <dbReference type="Proteomes" id="UP000237655"/>
    </source>
</evidence>
<dbReference type="PROSITE" id="PS50198">
    <property type="entry name" value="PPIC_PPIASE_2"/>
    <property type="match status" value="1"/>
</dbReference>
<proteinExistence type="predicted"/>
<evidence type="ECO:0000313" key="7">
    <source>
        <dbReference type="EMBL" id="AVO39512.1"/>
    </source>
</evidence>
<keyword evidence="2" id="KW-0732">Signal</keyword>
<dbReference type="InterPro" id="IPR050280">
    <property type="entry name" value="OMP_Chaperone_SurA"/>
</dbReference>
<dbReference type="AlphaFoldDB" id="A0A2S0MUH3"/>
<sequence length="416" mass="45037">MQLTIPYPTCGWLARGTRAFAIAAILAGTGIGPAMAQGLFSPAIRVNETVVTQFELDQRTRLMSLLRAPGDPARLAREALIDDRLKQQAVKEAGISVTPEDVQLGIEEFAGRTELSADEFLKALAAGGVQAETMRDFTEVSLAWRNLIQERFLAKARPTAAEIDRALGQTQGGGVQVLLSEIIIPVTPQTVERAEALAEELSRITSQADFAAAAERYSAAQTRTNGGRMDWLSLGRLPAGLQPVLLELAPGEVTDPIALPDAVALFQMRGIRETAPARPSYSAIDYATYLIPGGRTPDALARAGDIIARVDRCDDLYGINKDLPPELLERHELPPGKIPRDVALELAKLDNGEISTALTRSNGQTLMLVMMCNRTAALNEEATREQVANALTQQRLSAFSDSYLEQLRADALIVEE</sequence>